<dbReference type="EMBL" id="JAGFNK010000995">
    <property type="protein sequence ID" value="KAI9436377.1"/>
    <property type="molecule type" value="Genomic_DNA"/>
</dbReference>
<evidence type="ECO:0000313" key="1">
    <source>
        <dbReference type="EMBL" id="KAI9436377.1"/>
    </source>
</evidence>
<sequence length="304" mass="34794">MRCQKIDDLQLSDDKWGNIRLFNDLLAHADNAQQAFSSDQATTLHLALPTLEALHKAWSKHAEHAKYLKFVPALNAGLAKIEEYYDRTAELLDLSQKTEHIRKYWGDDKLESILENAEEMYKKHYFEMYGNNSALAPLQRTGKSAMCKVGVLICELSNNEDKDGVESSTSLVAANDLRIPWHKDFNGYLNSKDRLGNMTIDEWWGWNATWYDVWASLACNMLPIMASSVSNIVEALQFLKCTYCRDLLFHEEPSTQFEVDESGDVEEVVEDNTDEASWEGMVEDLVDDEGFVDHDEDDVFVQDM</sequence>
<organism evidence="1 2">
    <name type="scientific">Russula earlei</name>
    <dbReference type="NCBI Taxonomy" id="71964"/>
    <lineage>
        <taxon>Eukaryota</taxon>
        <taxon>Fungi</taxon>
        <taxon>Dikarya</taxon>
        <taxon>Basidiomycota</taxon>
        <taxon>Agaricomycotina</taxon>
        <taxon>Agaricomycetes</taxon>
        <taxon>Russulales</taxon>
        <taxon>Russulaceae</taxon>
        <taxon>Russula</taxon>
    </lineage>
</organism>
<gene>
    <name evidence="1" type="ORF">F5148DRAFT_1357372</name>
</gene>
<protein>
    <submittedName>
        <fullName evidence="1">Uncharacterized protein</fullName>
    </submittedName>
</protein>
<evidence type="ECO:0000313" key="2">
    <source>
        <dbReference type="Proteomes" id="UP001207468"/>
    </source>
</evidence>
<name>A0ACC0TTS0_9AGAM</name>
<keyword evidence="2" id="KW-1185">Reference proteome</keyword>
<reference evidence="1" key="1">
    <citation type="submission" date="2021-03" db="EMBL/GenBank/DDBJ databases">
        <title>Evolutionary priming and transition to the ectomycorrhizal habit in an iconic lineage of mushroom-forming fungi: is preadaptation a requirement?</title>
        <authorList>
            <consortium name="DOE Joint Genome Institute"/>
            <person name="Looney B.P."/>
            <person name="Miyauchi S."/>
            <person name="Morin E."/>
            <person name="Drula E."/>
            <person name="Courty P.E."/>
            <person name="Chicoki N."/>
            <person name="Fauchery L."/>
            <person name="Kohler A."/>
            <person name="Kuo A."/>
            <person name="LaButti K."/>
            <person name="Pangilinan J."/>
            <person name="Lipzen A."/>
            <person name="Riley R."/>
            <person name="Andreopoulos W."/>
            <person name="He G."/>
            <person name="Johnson J."/>
            <person name="Barry K.W."/>
            <person name="Grigoriev I.V."/>
            <person name="Nagy L."/>
            <person name="Hibbett D."/>
            <person name="Henrissat B."/>
            <person name="Matheny P.B."/>
            <person name="Labbe J."/>
            <person name="Martin A.F."/>
        </authorList>
    </citation>
    <scope>NUCLEOTIDE SEQUENCE</scope>
    <source>
        <strain evidence="1">BPL698</strain>
    </source>
</reference>
<dbReference type="Proteomes" id="UP001207468">
    <property type="component" value="Unassembled WGS sequence"/>
</dbReference>
<accession>A0ACC0TTS0</accession>
<comment type="caution">
    <text evidence="1">The sequence shown here is derived from an EMBL/GenBank/DDBJ whole genome shotgun (WGS) entry which is preliminary data.</text>
</comment>
<proteinExistence type="predicted"/>